<dbReference type="PANTHER" id="PTHR43827:SF3">
    <property type="entry name" value="NADP-DEPENDENT OXIDOREDUCTASE DOMAIN-CONTAINING PROTEIN"/>
    <property type="match status" value="1"/>
</dbReference>
<dbReference type="InterPro" id="IPR036812">
    <property type="entry name" value="NAD(P)_OxRdtase_dom_sf"/>
</dbReference>
<dbReference type="Gene3D" id="3.20.20.100">
    <property type="entry name" value="NADP-dependent oxidoreductase domain"/>
    <property type="match status" value="1"/>
</dbReference>
<name>A0A7C9PKB8_9MICO</name>
<feature type="active site" description="Proton donor" evidence="4">
    <location>
        <position position="57"/>
    </location>
</feature>
<comment type="similarity">
    <text evidence="1">Belongs to the aldo/keto reductase family.</text>
</comment>
<dbReference type="AlphaFoldDB" id="A0A7C9PKB8"/>
<reference evidence="8 9" key="1">
    <citation type="journal article" date="2014" name="Int. J. Syst. Evol. Microbiol.">
        <title>Description of Galbitalea soli gen. nov., sp. nov., and Frondihabitans sucicola sp. nov.</title>
        <authorList>
            <person name="Kim S.J."/>
            <person name="Lim J.M."/>
            <person name="Ahn J.H."/>
            <person name="Weon H.Y."/>
            <person name="Hamada M."/>
            <person name="Suzuki K."/>
            <person name="Ahn T.Y."/>
            <person name="Kwon S.W."/>
        </authorList>
    </citation>
    <scope>NUCLEOTIDE SEQUENCE [LARGE SCALE GENOMIC DNA]</scope>
    <source>
        <strain evidence="8 9">NBRC 108727</strain>
    </source>
</reference>
<proteinExistence type="inferred from homology"/>
<evidence type="ECO:0000256" key="6">
    <source>
        <dbReference type="PIRSR" id="PIRSR000097-3"/>
    </source>
</evidence>
<evidence type="ECO:0000259" key="7">
    <source>
        <dbReference type="Pfam" id="PF00248"/>
    </source>
</evidence>
<accession>A0A7C9PKB8</accession>
<evidence type="ECO:0000256" key="4">
    <source>
        <dbReference type="PIRSR" id="PIRSR000097-1"/>
    </source>
</evidence>
<dbReference type="Proteomes" id="UP000479756">
    <property type="component" value="Unassembled WGS sequence"/>
</dbReference>
<dbReference type="Pfam" id="PF00248">
    <property type="entry name" value="Aldo_ket_red"/>
    <property type="match status" value="1"/>
</dbReference>
<dbReference type="PIRSF" id="PIRSF000097">
    <property type="entry name" value="AKR"/>
    <property type="match status" value="1"/>
</dbReference>
<gene>
    <name evidence="8" type="ORF">G3T37_00195</name>
</gene>
<protein>
    <submittedName>
        <fullName evidence="8">Aldo/keto reductase</fullName>
    </submittedName>
</protein>
<sequence>MVGMTSPTFSPSLRLSDGHSIPQLGLGVYKVADAHATELVAGAIELGYRHLDTATLYDNERGVGEGMRASGVDRSELFLTTKLWNDDHGYDRALRAFDRSLELLGLDYVDLYLIHWPCPAQDRYVESWRALLRLRDEGRVRSVGVSNFAIPHLERIIAETGEAPVINQVELHPWLPQSAVRAFDRSQGILTESWSPLARGRVLDDPVIGAIAERLGRSPAQVVVRWHLQAGVVVIPKSNSLARVAENARVFDFELSDDDLSRIAALESGERTGKDPEHFG</sequence>
<feature type="binding site" evidence="5">
    <location>
        <position position="115"/>
    </location>
    <ligand>
        <name>substrate</name>
    </ligand>
</feature>
<dbReference type="InterPro" id="IPR018170">
    <property type="entry name" value="Aldo/ket_reductase_CS"/>
</dbReference>
<comment type="caution">
    <text evidence="8">The sequence shown here is derived from an EMBL/GenBank/DDBJ whole genome shotgun (WGS) entry which is preliminary data.</text>
</comment>
<evidence type="ECO:0000256" key="3">
    <source>
        <dbReference type="ARBA" id="ARBA00023002"/>
    </source>
</evidence>
<evidence type="ECO:0000256" key="5">
    <source>
        <dbReference type="PIRSR" id="PIRSR000097-2"/>
    </source>
</evidence>
<keyword evidence="9" id="KW-1185">Reference proteome</keyword>
<feature type="site" description="Lowers pKa of active site Tyr" evidence="6">
    <location>
        <position position="82"/>
    </location>
</feature>
<evidence type="ECO:0000256" key="1">
    <source>
        <dbReference type="ARBA" id="ARBA00007905"/>
    </source>
</evidence>
<keyword evidence="2" id="KW-0521">NADP</keyword>
<dbReference type="InterPro" id="IPR020471">
    <property type="entry name" value="AKR"/>
</dbReference>
<dbReference type="PROSITE" id="PS00798">
    <property type="entry name" value="ALDOKETO_REDUCTASE_1"/>
    <property type="match status" value="1"/>
</dbReference>
<evidence type="ECO:0000256" key="2">
    <source>
        <dbReference type="ARBA" id="ARBA00022857"/>
    </source>
</evidence>
<dbReference type="PROSITE" id="PS00062">
    <property type="entry name" value="ALDOKETO_REDUCTASE_2"/>
    <property type="match status" value="1"/>
</dbReference>
<keyword evidence="3" id="KW-0560">Oxidoreductase</keyword>
<dbReference type="PANTHER" id="PTHR43827">
    <property type="entry name" value="2,5-DIKETO-D-GLUCONIC ACID REDUCTASE"/>
    <property type="match status" value="1"/>
</dbReference>
<organism evidence="8 9">
    <name type="scientific">Galbitalea soli</name>
    <dbReference type="NCBI Taxonomy" id="1268042"/>
    <lineage>
        <taxon>Bacteria</taxon>
        <taxon>Bacillati</taxon>
        <taxon>Actinomycetota</taxon>
        <taxon>Actinomycetes</taxon>
        <taxon>Micrococcales</taxon>
        <taxon>Microbacteriaceae</taxon>
        <taxon>Galbitalea</taxon>
    </lineage>
</organism>
<evidence type="ECO:0000313" key="8">
    <source>
        <dbReference type="EMBL" id="NEM89772.1"/>
    </source>
</evidence>
<dbReference type="PRINTS" id="PR00069">
    <property type="entry name" value="ALDKETRDTASE"/>
</dbReference>
<dbReference type="SUPFAM" id="SSF51430">
    <property type="entry name" value="NAD(P)-linked oxidoreductase"/>
    <property type="match status" value="1"/>
</dbReference>
<dbReference type="FunFam" id="3.20.20.100:FF:000002">
    <property type="entry name" value="2,5-diketo-D-gluconic acid reductase A"/>
    <property type="match status" value="1"/>
</dbReference>
<dbReference type="GO" id="GO:0016616">
    <property type="term" value="F:oxidoreductase activity, acting on the CH-OH group of donors, NAD or NADP as acceptor"/>
    <property type="evidence" value="ECO:0007669"/>
    <property type="project" value="UniProtKB-ARBA"/>
</dbReference>
<dbReference type="EMBL" id="JAAGWZ010000001">
    <property type="protein sequence ID" value="NEM89772.1"/>
    <property type="molecule type" value="Genomic_DNA"/>
</dbReference>
<feature type="domain" description="NADP-dependent oxidoreductase" evidence="7">
    <location>
        <begin position="29"/>
        <end position="266"/>
    </location>
</feature>
<evidence type="ECO:0000313" key="9">
    <source>
        <dbReference type="Proteomes" id="UP000479756"/>
    </source>
</evidence>
<dbReference type="InterPro" id="IPR023210">
    <property type="entry name" value="NADP_OxRdtase_dom"/>
</dbReference>